<feature type="domain" description="Neprosin PEP catalytic" evidence="2">
    <location>
        <begin position="138"/>
        <end position="387"/>
    </location>
</feature>
<comment type="caution">
    <text evidence="3">The sequence shown here is derived from an EMBL/GenBank/DDBJ whole genome shotgun (WGS) entry which is preliminary data.</text>
</comment>
<dbReference type="EMBL" id="JAYMYQ010000007">
    <property type="protein sequence ID" value="KAK7321490.1"/>
    <property type="molecule type" value="Genomic_DNA"/>
</dbReference>
<evidence type="ECO:0000256" key="1">
    <source>
        <dbReference type="SAM" id="SignalP"/>
    </source>
</evidence>
<gene>
    <name evidence="3" type="ORF">VNO77_32193</name>
</gene>
<dbReference type="Pfam" id="PF14365">
    <property type="entry name" value="Neprosin_AP"/>
    <property type="match status" value="1"/>
</dbReference>
<sequence>MLNILFFVLSLVNYGVNQGVDAIQNAGQENFKLERELKFFSKSPIKSIHTKLGDIVDCIDIYKQPAFDHPLLKNHKLQREPSFQTFNGKTSLNTSGSKPILFGLEKDECPMGTVPIPRMTKNNSIQAKTLFNNHIMTQLDPGTHTAQLVLWPIYGPYYSAHGTTSIYNPKVKKGQVSASLLWVQKGTTNNLNKIVAGWHVFPQLYGDEETHIYAAWTSDNFKKTGCYNYHCRGFVQIDKQSYLGGKPDRISVINGELAEIEILIKQDSVTKNWWLIMENKNIGYFPARLFSDMSSAEKVGWGGFTRTRPGTVSPPMGSGYFPDGRFVHASYFRQISFQNASYEKIPSHYTKYSLISNPDCFDLQDYGYKDTRFGYTIEFGGPGGDCGN</sequence>
<dbReference type="PANTHER" id="PTHR31589:SF223">
    <property type="entry name" value="PROTEIN, PUTATIVE (DUF239)-RELATED"/>
    <property type="match status" value="1"/>
</dbReference>
<dbReference type="InterPro" id="IPR025521">
    <property type="entry name" value="Neprosin_propep"/>
</dbReference>
<evidence type="ECO:0000259" key="2">
    <source>
        <dbReference type="PROSITE" id="PS52045"/>
    </source>
</evidence>
<evidence type="ECO:0000313" key="4">
    <source>
        <dbReference type="Proteomes" id="UP001367508"/>
    </source>
</evidence>
<dbReference type="AlphaFoldDB" id="A0AAN9KPM3"/>
<feature type="signal peptide" evidence="1">
    <location>
        <begin position="1"/>
        <end position="22"/>
    </location>
</feature>
<dbReference type="InterPro" id="IPR053168">
    <property type="entry name" value="Glutamic_endopeptidase"/>
</dbReference>
<dbReference type="Proteomes" id="UP001367508">
    <property type="component" value="Unassembled WGS sequence"/>
</dbReference>
<accession>A0AAN9KPM3</accession>
<feature type="chain" id="PRO_5042850073" description="Neprosin PEP catalytic domain-containing protein" evidence="1">
    <location>
        <begin position="23"/>
        <end position="388"/>
    </location>
</feature>
<evidence type="ECO:0000313" key="3">
    <source>
        <dbReference type="EMBL" id="KAK7321490.1"/>
    </source>
</evidence>
<organism evidence="3 4">
    <name type="scientific">Canavalia gladiata</name>
    <name type="common">Sword bean</name>
    <name type="synonym">Dolichos gladiatus</name>
    <dbReference type="NCBI Taxonomy" id="3824"/>
    <lineage>
        <taxon>Eukaryota</taxon>
        <taxon>Viridiplantae</taxon>
        <taxon>Streptophyta</taxon>
        <taxon>Embryophyta</taxon>
        <taxon>Tracheophyta</taxon>
        <taxon>Spermatophyta</taxon>
        <taxon>Magnoliopsida</taxon>
        <taxon>eudicotyledons</taxon>
        <taxon>Gunneridae</taxon>
        <taxon>Pentapetalae</taxon>
        <taxon>rosids</taxon>
        <taxon>fabids</taxon>
        <taxon>Fabales</taxon>
        <taxon>Fabaceae</taxon>
        <taxon>Papilionoideae</taxon>
        <taxon>50 kb inversion clade</taxon>
        <taxon>NPAAA clade</taxon>
        <taxon>indigoferoid/millettioid clade</taxon>
        <taxon>Phaseoleae</taxon>
        <taxon>Canavalia</taxon>
    </lineage>
</organism>
<dbReference type="Pfam" id="PF03080">
    <property type="entry name" value="Neprosin"/>
    <property type="match status" value="1"/>
</dbReference>
<keyword evidence="1" id="KW-0732">Signal</keyword>
<keyword evidence="4" id="KW-1185">Reference proteome</keyword>
<proteinExistence type="predicted"/>
<reference evidence="3 4" key="1">
    <citation type="submission" date="2024-01" db="EMBL/GenBank/DDBJ databases">
        <title>The genomes of 5 underutilized Papilionoideae crops provide insights into root nodulation and disease resistanc.</title>
        <authorList>
            <person name="Jiang F."/>
        </authorList>
    </citation>
    <scope>NUCLEOTIDE SEQUENCE [LARGE SCALE GENOMIC DNA]</scope>
    <source>
        <strain evidence="3">LVBAO_FW01</strain>
        <tissue evidence="3">Leaves</tissue>
    </source>
</reference>
<dbReference type="InterPro" id="IPR004314">
    <property type="entry name" value="Neprosin"/>
</dbReference>
<dbReference type="PROSITE" id="PS52045">
    <property type="entry name" value="NEPROSIN_PEP_CD"/>
    <property type="match status" value="1"/>
</dbReference>
<dbReference type="PANTHER" id="PTHR31589">
    <property type="entry name" value="PROTEIN, PUTATIVE (DUF239)-RELATED-RELATED"/>
    <property type="match status" value="1"/>
</dbReference>
<dbReference type="Gene3D" id="3.90.1320.10">
    <property type="entry name" value="Outer-capsid protein sigma 3, large lobe"/>
    <property type="match status" value="1"/>
</dbReference>
<protein>
    <recommendedName>
        <fullName evidence="2">Neprosin PEP catalytic domain-containing protein</fullName>
    </recommendedName>
</protein>
<name>A0AAN9KPM3_CANGL</name>